<keyword evidence="2" id="KW-0813">Transport</keyword>
<feature type="transmembrane region" description="Helical" evidence="4">
    <location>
        <begin position="280"/>
        <end position="298"/>
    </location>
</feature>
<evidence type="ECO:0000313" key="6">
    <source>
        <dbReference type="EMBL" id="PCR88789.1"/>
    </source>
</evidence>
<keyword evidence="3" id="KW-1003">Cell membrane</keyword>
<dbReference type="PANTHER" id="PTHR43271">
    <property type="entry name" value="BLL2771 PROTEIN"/>
    <property type="match status" value="1"/>
</dbReference>
<feature type="transmembrane region" description="Helical" evidence="4">
    <location>
        <begin position="103"/>
        <end position="124"/>
    </location>
</feature>
<feature type="transmembrane region" description="Helical" evidence="4">
    <location>
        <begin position="304"/>
        <end position="326"/>
    </location>
</feature>
<dbReference type="EMBL" id="NXNI01000002">
    <property type="protein sequence ID" value="PCR88789.1"/>
    <property type="molecule type" value="Genomic_DNA"/>
</dbReference>
<feature type="transmembrane region" description="Helical" evidence="4">
    <location>
        <begin position="214"/>
        <end position="236"/>
    </location>
</feature>
<proteinExistence type="predicted"/>
<comment type="subcellular location">
    <subcellularLocation>
        <location evidence="1">Cell membrane</location>
        <topology evidence="1">Multi-pass membrane protein</topology>
    </subcellularLocation>
</comment>
<dbReference type="InterPro" id="IPR020846">
    <property type="entry name" value="MFS_dom"/>
</dbReference>
<name>A0A2A5QPQ6_9EURY</name>
<feature type="transmembrane region" description="Helical" evidence="4">
    <location>
        <begin position="166"/>
        <end position="185"/>
    </location>
</feature>
<dbReference type="SUPFAM" id="SSF103473">
    <property type="entry name" value="MFS general substrate transporter"/>
    <property type="match status" value="1"/>
</dbReference>
<accession>A0A2A5QPQ6</accession>
<dbReference type="AlphaFoldDB" id="A0A2A5QPQ6"/>
<dbReference type="GO" id="GO:0022857">
    <property type="term" value="F:transmembrane transporter activity"/>
    <property type="evidence" value="ECO:0007669"/>
    <property type="project" value="InterPro"/>
</dbReference>
<evidence type="ECO:0000256" key="3">
    <source>
        <dbReference type="ARBA" id="ARBA00022475"/>
    </source>
</evidence>
<reference evidence="6 7" key="1">
    <citation type="submission" date="2017-09" db="EMBL/GenBank/DDBJ databases">
        <title>Genome sequences of Natrinema ejinorence JCM 13890T.</title>
        <authorList>
            <person name="Roh S.W."/>
            <person name="Kim Y.B."/>
            <person name="Kim J.Y."/>
        </authorList>
    </citation>
    <scope>NUCLEOTIDE SEQUENCE [LARGE SCALE GENOMIC DNA]</scope>
    <source>
        <strain evidence="6 7">JCM 13890</strain>
    </source>
</reference>
<organism evidence="6 7">
    <name type="scientific">Natrinema ejinorense</name>
    <dbReference type="NCBI Taxonomy" id="373386"/>
    <lineage>
        <taxon>Archaea</taxon>
        <taxon>Methanobacteriati</taxon>
        <taxon>Methanobacteriota</taxon>
        <taxon>Stenosarchaea group</taxon>
        <taxon>Halobacteria</taxon>
        <taxon>Halobacteriales</taxon>
        <taxon>Natrialbaceae</taxon>
        <taxon>Natrinema</taxon>
    </lineage>
</organism>
<dbReference type="Gene3D" id="1.20.1250.20">
    <property type="entry name" value="MFS general substrate transporter like domains"/>
    <property type="match status" value="1"/>
</dbReference>
<keyword evidence="7" id="KW-1185">Reference proteome</keyword>
<feature type="transmembrane region" description="Helical" evidence="4">
    <location>
        <begin position="46"/>
        <end position="66"/>
    </location>
</feature>
<comment type="caution">
    <text evidence="6">The sequence shown here is derived from an EMBL/GenBank/DDBJ whole genome shotgun (WGS) entry which is preliminary data.</text>
</comment>
<sequence length="403" mass="41425">MTVRTRLDAPTTVAILALTGLVVVSELYVAIPLFPTMRRLFGVSQAQASWLGTAFGLAYAAGFLVFGPLSDRYGRKEIMVPGLLVLALATLAVGFSPSYEVLLGLRVVQGIAAATFAPAALAYLGEVLPASTHATGIAVVTTGFLVAGIAGQVYADAVTLAVGWQWVFWGLAAMYGVFVVLVYTLPHSERAAGESATRLRTVYARMGRLLRNRVLLAAYFAAFTLLFTFVGMYSALAPHLQTTFGISPEQFLLVHVAGVPGMVCSPLAGQLVTRYGSDRVVIGGLGLAAGGLGLEAVVGSLAVLVIGSLVFVTGIAVAVPSLIDFIGEAAALARGAAVALYTCILFIGASLGPLAATFLQPIGFAGLSGSLALVLVLAGGVFTLGRQGTPPQFADDSTAGTAP</sequence>
<feature type="transmembrane region" description="Helical" evidence="4">
    <location>
        <begin position="78"/>
        <end position="97"/>
    </location>
</feature>
<keyword evidence="4" id="KW-0472">Membrane</keyword>
<feature type="transmembrane region" description="Helical" evidence="4">
    <location>
        <begin position="362"/>
        <end position="384"/>
    </location>
</feature>
<feature type="domain" description="Major facilitator superfamily (MFS) profile" evidence="5">
    <location>
        <begin position="12"/>
        <end position="387"/>
    </location>
</feature>
<dbReference type="PANTHER" id="PTHR43271:SF2">
    <property type="entry name" value="BLL2771 PROTEIN"/>
    <property type="match status" value="1"/>
</dbReference>
<dbReference type="OrthoDB" id="117970at2157"/>
<evidence type="ECO:0000256" key="1">
    <source>
        <dbReference type="ARBA" id="ARBA00004651"/>
    </source>
</evidence>
<dbReference type="InterPro" id="IPR011701">
    <property type="entry name" value="MFS"/>
</dbReference>
<dbReference type="InterPro" id="IPR036259">
    <property type="entry name" value="MFS_trans_sf"/>
</dbReference>
<dbReference type="Proteomes" id="UP000219689">
    <property type="component" value="Unassembled WGS sequence"/>
</dbReference>
<gene>
    <name evidence="6" type="ORF">CP557_20100</name>
</gene>
<dbReference type="GO" id="GO:0005886">
    <property type="term" value="C:plasma membrane"/>
    <property type="evidence" value="ECO:0007669"/>
    <property type="project" value="UniProtKB-SubCell"/>
</dbReference>
<keyword evidence="4" id="KW-0812">Transmembrane</keyword>
<feature type="transmembrane region" description="Helical" evidence="4">
    <location>
        <begin position="136"/>
        <end position="154"/>
    </location>
</feature>
<evidence type="ECO:0000256" key="4">
    <source>
        <dbReference type="SAM" id="Phobius"/>
    </source>
</evidence>
<dbReference type="Pfam" id="PF07690">
    <property type="entry name" value="MFS_1"/>
    <property type="match status" value="1"/>
</dbReference>
<dbReference type="CDD" id="cd17324">
    <property type="entry name" value="MFS_NepI_like"/>
    <property type="match status" value="1"/>
</dbReference>
<dbReference type="RefSeq" id="WP_097381808.1">
    <property type="nucleotide sequence ID" value="NZ_NXNI01000002.1"/>
</dbReference>
<feature type="transmembrane region" description="Helical" evidence="4">
    <location>
        <begin position="338"/>
        <end position="356"/>
    </location>
</feature>
<keyword evidence="4" id="KW-1133">Transmembrane helix</keyword>
<evidence type="ECO:0000256" key="2">
    <source>
        <dbReference type="ARBA" id="ARBA00022448"/>
    </source>
</evidence>
<evidence type="ECO:0000313" key="7">
    <source>
        <dbReference type="Proteomes" id="UP000219689"/>
    </source>
</evidence>
<evidence type="ECO:0000259" key="5">
    <source>
        <dbReference type="PROSITE" id="PS50850"/>
    </source>
</evidence>
<protein>
    <submittedName>
        <fullName evidence="6">MFS transporter</fullName>
    </submittedName>
</protein>
<feature type="transmembrane region" description="Helical" evidence="4">
    <location>
        <begin position="251"/>
        <end position="268"/>
    </location>
</feature>
<feature type="transmembrane region" description="Helical" evidence="4">
    <location>
        <begin position="12"/>
        <end position="34"/>
    </location>
</feature>
<dbReference type="PROSITE" id="PS50850">
    <property type="entry name" value="MFS"/>
    <property type="match status" value="1"/>
</dbReference>